<keyword evidence="2" id="KW-1185">Reference proteome</keyword>
<reference evidence="1" key="1">
    <citation type="submission" date="2023-11" db="EMBL/GenBank/DDBJ databases">
        <authorList>
            <person name="Poullet M."/>
        </authorList>
    </citation>
    <scope>NUCLEOTIDE SEQUENCE</scope>
    <source>
        <strain evidence="1">E1834</strain>
    </source>
</reference>
<comment type="caution">
    <text evidence="1">The sequence shown here is derived from an EMBL/GenBank/DDBJ whole genome shotgun (WGS) entry which is preliminary data.</text>
</comment>
<dbReference type="EMBL" id="CAVMJV010000157">
    <property type="protein sequence ID" value="CAK5116386.1"/>
    <property type="molecule type" value="Genomic_DNA"/>
</dbReference>
<organism evidence="1 2">
    <name type="scientific">Meloidogyne enterolobii</name>
    <name type="common">Root-knot nematode worm</name>
    <name type="synonym">Meloidogyne mayaguensis</name>
    <dbReference type="NCBI Taxonomy" id="390850"/>
    <lineage>
        <taxon>Eukaryota</taxon>
        <taxon>Metazoa</taxon>
        <taxon>Ecdysozoa</taxon>
        <taxon>Nematoda</taxon>
        <taxon>Chromadorea</taxon>
        <taxon>Rhabditida</taxon>
        <taxon>Tylenchina</taxon>
        <taxon>Tylenchomorpha</taxon>
        <taxon>Tylenchoidea</taxon>
        <taxon>Meloidogynidae</taxon>
        <taxon>Meloidogyninae</taxon>
        <taxon>Meloidogyne</taxon>
    </lineage>
</organism>
<gene>
    <name evidence="1" type="ORF">MENTE1834_LOCUS45801</name>
</gene>
<name>A0ACB1B494_MELEN</name>
<protein>
    <submittedName>
        <fullName evidence="1">Uncharacterized protein</fullName>
    </submittedName>
</protein>
<accession>A0ACB1B494</accession>
<dbReference type="Proteomes" id="UP001497535">
    <property type="component" value="Unassembled WGS sequence"/>
</dbReference>
<sequence length="372" mass="40851">MEIGSGVAALPSMAALRCGASKVAFTSIRNNLEKNFDASLIENSVYLLGFDWQNPETGITELLEKSIQVDYLFGSDVFYDPCVFEILIKMLRRLFDVFPLMEFYFSYQIRDSDWTIEELLLEQTTNNYSLISTLIRCVDTCKHTICIGKIIRSNYLLDSKMISNNDKEEMQNKCRENDGKIFAGIEGGATCSTFVLIDSRGNLLHQLSGGPGLNFLLDGVESTADKISRWLRGAIVEKNKKEHSTSTPIKLPVAALGMGLSGAENTATNTLLLEYLRSQHGDLAEALFLTSDAVAAVATCFEKSGIVLIAGTGSTCRLLKSDGSVHGVGGWGHLVGDEGGAFWISMRFSYIFLFSGCQRNNGVSLPILDFGY</sequence>
<evidence type="ECO:0000313" key="1">
    <source>
        <dbReference type="EMBL" id="CAK5116386.1"/>
    </source>
</evidence>
<evidence type="ECO:0000313" key="2">
    <source>
        <dbReference type="Proteomes" id="UP001497535"/>
    </source>
</evidence>
<proteinExistence type="predicted"/>